<reference evidence="2" key="1">
    <citation type="submission" date="2023-03" db="EMBL/GenBank/DDBJ databases">
        <title>Actinorhabdospora filicis NBRC 111898.</title>
        <authorList>
            <person name="Ichikawa N."/>
            <person name="Sato H."/>
            <person name="Tonouchi N."/>
        </authorList>
    </citation>
    <scope>NUCLEOTIDE SEQUENCE</scope>
    <source>
        <strain evidence="2">NBRC 111898</strain>
    </source>
</reference>
<dbReference type="AlphaFoldDB" id="A0A9W6STI3"/>
<feature type="transmembrane region" description="Helical" evidence="1">
    <location>
        <begin position="172"/>
        <end position="189"/>
    </location>
</feature>
<comment type="caution">
    <text evidence="2">The sequence shown here is derived from an EMBL/GenBank/DDBJ whole genome shotgun (WGS) entry which is preliminary data.</text>
</comment>
<protein>
    <submittedName>
        <fullName evidence="2">Uncharacterized protein</fullName>
    </submittedName>
</protein>
<dbReference type="RefSeq" id="WP_285667234.1">
    <property type="nucleotide sequence ID" value="NZ_BSTX01000007.1"/>
</dbReference>
<evidence type="ECO:0000313" key="3">
    <source>
        <dbReference type="Proteomes" id="UP001165079"/>
    </source>
</evidence>
<keyword evidence="1" id="KW-0812">Transmembrane</keyword>
<sequence length="358" mass="38340">MIRLALGTFGAFAALSGLTMLATTGNLLYLAVLGAGLAVGLPAMSYWEFGPTKGAATRRRLERGEGMPAVVTDADEKTDNEGNVSLDLTVAVHGDHTDPYRIKIAESVKPDHRWMYTVGTKLVVVPKRPGRPEVAIAEHPGPEWAERLEKWPVPEDLPPRAETKIEVTRRHAAVFVTALLAGIAVSAAIRPAATAEVVGGVFSGAYNDFVFGDRRAQAVARLTEDHPEVAAIEFRSDGRVLADARAERNPMYLDTYAYEYGEVTREGPATDQRPYPDLFAPGSLDLDVIGVMANRARELTGIHDPGDAQARVWIADGVLTCQVFLTDDYVQGQVTFSATGEVLGMSGGAPGSAAARAN</sequence>
<evidence type="ECO:0000256" key="1">
    <source>
        <dbReference type="SAM" id="Phobius"/>
    </source>
</evidence>
<name>A0A9W6STI3_9ACTN</name>
<keyword evidence="1" id="KW-1133">Transmembrane helix</keyword>
<keyword evidence="3" id="KW-1185">Reference proteome</keyword>
<dbReference type="EMBL" id="BSTX01000007">
    <property type="protein sequence ID" value="GLZ81684.1"/>
    <property type="molecule type" value="Genomic_DNA"/>
</dbReference>
<accession>A0A9W6STI3</accession>
<keyword evidence="1" id="KW-0472">Membrane</keyword>
<proteinExistence type="predicted"/>
<evidence type="ECO:0000313" key="2">
    <source>
        <dbReference type="EMBL" id="GLZ81684.1"/>
    </source>
</evidence>
<organism evidence="2 3">
    <name type="scientific">Actinorhabdospora filicis</name>
    <dbReference type="NCBI Taxonomy" id="1785913"/>
    <lineage>
        <taxon>Bacteria</taxon>
        <taxon>Bacillati</taxon>
        <taxon>Actinomycetota</taxon>
        <taxon>Actinomycetes</taxon>
        <taxon>Micromonosporales</taxon>
        <taxon>Micromonosporaceae</taxon>
        <taxon>Actinorhabdospora</taxon>
    </lineage>
</organism>
<feature type="transmembrane region" description="Helical" evidence="1">
    <location>
        <begin position="31"/>
        <end position="49"/>
    </location>
</feature>
<dbReference type="Proteomes" id="UP001165079">
    <property type="component" value="Unassembled WGS sequence"/>
</dbReference>
<gene>
    <name evidence="2" type="ORF">Afil01_64910</name>
</gene>